<feature type="transmembrane region" description="Helical" evidence="2">
    <location>
        <begin position="393"/>
        <end position="410"/>
    </location>
</feature>
<feature type="transmembrane region" description="Helical" evidence="2">
    <location>
        <begin position="297"/>
        <end position="319"/>
    </location>
</feature>
<feature type="region of interest" description="Disordered" evidence="1">
    <location>
        <begin position="456"/>
        <end position="531"/>
    </location>
</feature>
<dbReference type="AlphaFoldDB" id="A0A5B0E5F4"/>
<feature type="transmembrane region" description="Helical" evidence="2">
    <location>
        <begin position="135"/>
        <end position="152"/>
    </location>
</feature>
<feature type="compositionally biased region" description="Basic and acidic residues" evidence="1">
    <location>
        <begin position="598"/>
        <end position="627"/>
    </location>
</feature>
<gene>
    <name evidence="4" type="ORF">FQ154_19860</name>
</gene>
<feature type="compositionally biased region" description="Polar residues" evidence="1">
    <location>
        <begin position="489"/>
        <end position="500"/>
    </location>
</feature>
<organism evidence="4 5">
    <name type="scientific">Paeniglutamicibacter gangotriensis</name>
    <dbReference type="NCBI Taxonomy" id="254787"/>
    <lineage>
        <taxon>Bacteria</taxon>
        <taxon>Bacillati</taxon>
        <taxon>Actinomycetota</taxon>
        <taxon>Actinomycetes</taxon>
        <taxon>Micrococcales</taxon>
        <taxon>Micrococcaceae</taxon>
        <taxon>Paeniglutamicibacter</taxon>
    </lineage>
</organism>
<dbReference type="RefSeq" id="WP_149621075.1">
    <property type="nucleotide sequence ID" value="NZ_VOBL01000037.1"/>
</dbReference>
<accession>A0A5B0E5F4</accession>
<keyword evidence="2" id="KW-0812">Transmembrane</keyword>
<feature type="compositionally biased region" description="Low complexity" evidence="1">
    <location>
        <begin position="680"/>
        <end position="689"/>
    </location>
</feature>
<feature type="compositionally biased region" description="Basic and acidic residues" evidence="1">
    <location>
        <begin position="690"/>
        <end position="705"/>
    </location>
</feature>
<proteinExistence type="predicted"/>
<name>A0A5B0E5F4_9MICC</name>
<keyword evidence="2" id="KW-0472">Membrane</keyword>
<feature type="compositionally biased region" description="Polar residues" evidence="1">
    <location>
        <begin position="456"/>
        <end position="475"/>
    </location>
</feature>
<feature type="transmembrane region" description="Helical" evidence="2">
    <location>
        <begin position="325"/>
        <end position="342"/>
    </location>
</feature>
<reference evidence="4 5" key="1">
    <citation type="submission" date="2019-07" db="EMBL/GenBank/DDBJ databases">
        <title>Analysis of the biochemical properties, biological activity and biotechnological potential of siderophores and biosurfactants produced by Antarctic psychrotolerant bacteria.</title>
        <authorList>
            <person name="Styczynski M."/>
            <person name="Krucon T."/>
            <person name="Decewicz P."/>
            <person name="Dziewit L."/>
        </authorList>
    </citation>
    <scope>NUCLEOTIDE SEQUENCE [LARGE SCALE GENOMIC DNA]</scope>
    <source>
        <strain evidence="4 5">ANT_H27</strain>
    </source>
</reference>
<evidence type="ECO:0000313" key="4">
    <source>
        <dbReference type="EMBL" id="KAA0973111.1"/>
    </source>
</evidence>
<feature type="chain" id="PRO_5022970918" description="MFS transporter" evidence="3">
    <location>
        <begin position="29"/>
        <end position="718"/>
    </location>
</feature>
<comment type="caution">
    <text evidence="4">The sequence shown here is derived from an EMBL/GenBank/DDBJ whole genome shotgun (WGS) entry which is preliminary data.</text>
</comment>
<evidence type="ECO:0000256" key="2">
    <source>
        <dbReference type="SAM" id="Phobius"/>
    </source>
</evidence>
<evidence type="ECO:0000256" key="1">
    <source>
        <dbReference type="SAM" id="MobiDB-lite"/>
    </source>
</evidence>
<evidence type="ECO:0008006" key="6">
    <source>
        <dbReference type="Google" id="ProtNLM"/>
    </source>
</evidence>
<protein>
    <recommendedName>
        <fullName evidence="6">MFS transporter</fullName>
    </recommendedName>
</protein>
<feature type="transmembrane region" description="Helical" evidence="2">
    <location>
        <begin position="354"/>
        <end position="381"/>
    </location>
</feature>
<dbReference type="EMBL" id="VOBL01000037">
    <property type="protein sequence ID" value="KAA0973111.1"/>
    <property type="molecule type" value="Genomic_DNA"/>
</dbReference>
<feature type="region of interest" description="Disordered" evidence="1">
    <location>
        <begin position="595"/>
        <end position="718"/>
    </location>
</feature>
<evidence type="ECO:0000313" key="5">
    <source>
        <dbReference type="Proteomes" id="UP000323856"/>
    </source>
</evidence>
<feature type="signal peptide" evidence="3">
    <location>
        <begin position="1"/>
        <end position="28"/>
    </location>
</feature>
<dbReference type="Proteomes" id="UP000323856">
    <property type="component" value="Unassembled WGS sequence"/>
</dbReference>
<evidence type="ECO:0000256" key="3">
    <source>
        <dbReference type="SAM" id="SignalP"/>
    </source>
</evidence>
<keyword evidence="3" id="KW-0732">Signal</keyword>
<keyword evidence="2" id="KW-1133">Transmembrane helix</keyword>
<dbReference type="OrthoDB" id="4967001at2"/>
<feature type="transmembrane region" description="Helical" evidence="2">
    <location>
        <begin position="96"/>
        <end position="114"/>
    </location>
</feature>
<sequence>MKRLFSLLAVFAAALVGILLLDAPEAIAATDLQPADVAEGDIPTDPLQGLKDSQGVPAEKYLTTPVDRGDIWNPRHVIDGWFIDMLWGPYIGAFKIAMWVIHFVFSFTWVDWLVAPVEGISSSIFEVINPIKGSYIGFAMALTGAVYGWAMLRGRMAHGLTNIFITIGVLVLLLGSLANPMTSVFGTDGAFDKFRNAGNEVAVVLATNGEQSSSDLTASEVINESVSSKLTDVLLREPIQYVAFGKSLQGKCDETFTEKIQKVRTGDAGDKSVREAIAKCDKQAKDYLSAPTGTLDVMAGSFLLIGGILIFVLVFFAILAGAVLFLAWRTCVLIGQLLLGLLPGRDRAGLWESLVMVIYGLFLSGFALALFVIFLLGIVQVLDFLEPMGRNKFLLVLVVTAVSAFLLIKYRSWLRERAKKLSDRLKSALGGQGENRRSVTVKGAVSTVRNAAHTVSSMRTSQAVRRQNRMASSPAASKLDQRESPSRIPGQTPSASTSAKVSEDTPTKGHAPSSPAPADTPVNQRKKASAARGTAKAAAMLVAKRVPYVGTAVTVASTAVNVAKTIKEKTQSGEGKVERSQKKVARLDASAQVVAARQEQRQERVHQSMDRIDRKIAKVQPPEKEHTGNPTTEPRAHRLKNRMDAQNSKAAQVAQRVPRRQERVQEKLAAAQKIRDDSLAQAQAKSAQKNVREEALRRRAQERRSQTQTDPEPVKVSR</sequence>
<feature type="transmembrane region" description="Helical" evidence="2">
    <location>
        <begin position="158"/>
        <end position="178"/>
    </location>
</feature>